<dbReference type="InParanoid" id="A2DA09"/>
<evidence type="ECO:0000259" key="2">
    <source>
        <dbReference type="Pfam" id="PF07940"/>
    </source>
</evidence>
<feature type="domain" description="Heparinase II/III-like C-terminal" evidence="2">
    <location>
        <begin position="200"/>
        <end position="273"/>
    </location>
</feature>
<dbReference type="OrthoDB" id="3476529at2759"/>
<dbReference type="VEuPathDB" id="TrichDB:TVAG_475850"/>
<dbReference type="KEGG" id="tva:5468215"/>
<dbReference type="Gene3D" id="1.50.10.100">
    <property type="entry name" value="Chondroitin AC/alginate lyase"/>
    <property type="match status" value="1"/>
</dbReference>
<dbReference type="STRING" id="5722.A2DA09"/>
<dbReference type="PANTHER" id="PTHR38045:SF1">
    <property type="entry name" value="HEPARINASE II_III-LIKE PROTEIN"/>
    <property type="match status" value="1"/>
</dbReference>
<dbReference type="SMR" id="A2DA09"/>
<sequence>MKHWRICNSGITIAALAIRDTDKNLSDYLINRSVQSIKNSLIEYSPDGNYPEGYSYWSYGTTYAGLMFAALHSVFNHTFGLAEWPGFAKSGKYIQYMVGTSNLNFNYYDSGPKGVLQPILYWFAYYYNDPSLVFYNNYILEVLKTGIAHYYLPIVLVFGSRFRKEEAIAPSNKMYYGKGITPVILVRTSWELGKGLSFGFKGGKPWSPHAHMDQGTFVFDSDGVRWASDLGTLDYIDLSNKGIDYWDYSQEGQRWVVYKSTVTPHNTLTIEGEKFNVTAYSGITKIYNSSDNYLGGQN</sequence>
<protein>
    <recommendedName>
        <fullName evidence="2">Heparinase II/III-like C-terminal domain-containing protein</fullName>
    </recommendedName>
</protein>
<dbReference type="InterPro" id="IPR008929">
    <property type="entry name" value="Chondroitin_lyas"/>
</dbReference>
<dbReference type="GO" id="GO:0016829">
    <property type="term" value="F:lyase activity"/>
    <property type="evidence" value="ECO:0007669"/>
    <property type="project" value="InterPro"/>
</dbReference>
<reference evidence="3" key="2">
    <citation type="journal article" date="2007" name="Science">
        <title>Draft genome sequence of the sexually transmitted pathogen Trichomonas vaginalis.</title>
        <authorList>
            <person name="Carlton J.M."/>
            <person name="Hirt R.P."/>
            <person name="Silva J.C."/>
            <person name="Delcher A.L."/>
            <person name="Schatz M."/>
            <person name="Zhao Q."/>
            <person name="Wortman J.R."/>
            <person name="Bidwell S.L."/>
            <person name="Alsmark U.C.M."/>
            <person name="Besteiro S."/>
            <person name="Sicheritz-Ponten T."/>
            <person name="Noel C.J."/>
            <person name="Dacks J.B."/>
            <person name="Foster P.G."/>
            <person name="Simillion C."/>
            <person name="Van de Peer Y."/>
            <person name="Miranda-Saavedra D."/>
            <person name="Barton G.J."/>
            <person name="Westrop G.D."/>
            <person name="Mueller S."/>
            <person name="Dessi D."/>
            <person name="Fiori P.L."/>
            <person name="Ren Q."/>
            <person name="Paulsen I."/>
            <person name="Zhang H."/>
            <person name="Bastida-Corcuera F.D."/>
            <person name="Simoes-Barbosa A."/>
            <person name="Brown M.T."/>
            <person name="Hayes R.D."/>
            <person name="Mukherjee M."/>
            <person name="Okumura C.Y."/>
            <person name="Schneider R."/>
            <person name="Smith A.J."/>
            <person name="Vanacova S."/>
            <person name="Villalvazo M."/>
            <person name="Haas B.J."/>
            <person name="Pertea M."/>
            <person name="Feldblyum T.V."/>
            <person name="Utterback T.R."/>
            <person name="Shu C.L."/>
            <person name="Osoegawa K."/>
            <person name="de Jong P.J."/>
            <person name="Hrdy I."/>
            <person name="Horvathova L."/>
            <person name="Zubacova Z."/>
            <person name="Dolezal P."/>
            <person name="Malik S.B."/>
            <person name="Logsdon J.M. Jr."/>
            <person name="Henze K."/>
            <person name="Gupta A."/>
            <person name="Wang C.C."/>
            <person name="Dunne R.L."/>
            <person name="Upcroft J.A."/>
            <person name="Upcroft P."/>
            <person name="White O."/>
            <person name="Salzberg S.L."/>
            <person name="Tang P."/>
            <person name="Chiu C.-H."/>
            <person name="Lee Y.-S."/>
            <person name="Embley T.M."/>
            <person name="Coombs G.H."/>
            <person name="Mottram J.C."/>
            <person name="Tachezy J."/>
            <person name="Fraser-Liggett C.M."/>
            <person name="Johnson P.J."/>
        </authorList>
    </citation>
    <scope>NUCLEOTIDE SEQUENCE [LARGE SCALE GENOMIC DNA]</scope>
    <source>
        <strain evidence="3">G3</strain>
    </source>
</reference>
<dbReference type="Proteomes" id="UP000001542">
    <property type="component" value="Unassembled WGS sequence"/>
</dbReference>
<accession>A2DA09</accession>
<dbReference type="InterPro" id="IPR012480">
    <property type="entry name" value="Hepar_II_III_C"/>
</dbReference>
<dbReference type="SUPFAM" id="SSF48230">
    <property type="entry name" value="Chondroitin AC/alginate lyase"/>
    <property type="match status" value="1"/>
</dbReference>
<dbReference type="Pfam" id="PF07940">
    <property type="entry name" value="Hepar_II_III_C"/>
    <property type="match status" value="1"/>
</dbReference>
<dbReference type="eggNOG" id="ENOG502QUTC">
    <property type="taxonomic scope" value="Eukaryota"/>
</dbReference>
<proteinExistence type="predicted"/>
<dbReference type="RefSeq" id="XP_001583643.1">
    <property type="nucleotide sequence ID" value="XM_001583593.1"/>
</dbReference>
<reference evidence="3" key="1">
    <citation type="submission" date="2006-10" db="EMBL/GenBank/DDBJ databases">
        <authorList>
            <person name="Amadeo P."/>
            <person name="Zhao Q."/>
            <person name="Wortman J."/>
            <person name="Fraser-Liggett C."/>
            <person name="Carlton J."/>
        </authorList>
    </citation>
    <scope>NUCLEOTIDE SEQUENCE</scope>
    <source>
        <strain evidence="3">G3</strain>
    </source>
</reference>
<dbReference type="Gene3D" id="2.70.98.70">
    <property type="match status" value="1"/>
</dbReference>
<dbReference type="AlphaFoldDB" id="A2DA09"/>
<gene>
    <name evidence="3" type="ORF">TVAG_475850</name>
</gene>
<evidence type="ECO:0000313" key="3">
    <source>
        <dbReference type="EMBL" id="EAY22657.1"/>
    </source>
</evidence>
<organism evidence="3 4">
    <name type="scientific">Trichomonas vaginalis (strain ATCC PRA-98 / G3)</name>
    <dbReference type="NCBI Taxonomy" id="412133"/>
    <lineage>
        <taxon>Eukaryota</taxon>
        <taxon>Metamonada</taxon>
        <taxon>Parabasalia</taxon>
        <taxon>Trichomonadida</taxon>
        <taxon>Trichomonadidae</taxon>
        <taxon>Trichomonas</taxon>
    </lineage>
</organism>
<dbReference type="VEuPathDB" id="TrichDB:TVAGG3_0265830"/>
<dbReference type="EMBL" id="DS113182">
    <property type="protein sequence ID" value="EAY22657.1"/>
    <property type="molecule type" value="Genomic_DNA"/>
</dbReference>
<name>A2DA09_TRIV3</name>
<comment type="subcellular location">
    <subcellularLocation>
        <location evidence="1">Cell envelope</location>
    </subcellularLocation>
</comment>
<evidence type="ECO:0000256" key="1">
    <source>
        <dbReference type="ARBA" id="ARBA00004196"/>
    </source>
</evidence>
<dbReference type="PANTHER" id="PTHR38045">
    <property type="entry name" value="CHROMOSOME 1, WHOLE GENOME SHOTGUN SEQUENCE"/>
    <property type="match status" value="1"/>
</dbReference>
<keyword evidence="4" id="KW-1185">Reference proteome</keyword>
<evidence type="ECO:0000313" key="4">
    <source>
        <dbReference type="Proteomes" id="UP000001542"/>
    </source>
</evidence>